<evidence type="ECO:0000313" key="2">
    <source>
        <dbReference type="Proteomes" id="UP000319143"/>
    </source>
</evidence>
<keyword evidence="2" id="KW-1185">Reference proteome</keyword>
<dbReference type="Proteomes" id="UP000319143">
    <property type="component" value="Unassembled WGS sequence"/>
</dbReference>
<protein>
    <submittedName>
        <fullName evidence="1">Uncharacterized protein</fullName>
    </submittedName>
</protein>
<comment type="caution">
    <text evidence="1">The sequence shown here is derived from an EMBL/GenBank/DDBJ whole genome shotgun (WGS) entry which is preliminary data.</text>
</comment>
<organism evidence="1 2">
    <name type="scientific">Novipirellula artificiosorum</name>
    <dbReference type="NCBI Taxonomy" id="2528016"/>
    <lineage>
        <taxon>Bacteria</taxon>
        <taxon>Pseudomonadati</taxon>
        <taxon>Planctomycetota</taxon>
        <taxon>Planctomycetia</taxon>
        <taxon>Pirellulales</taxon>
        <taxon>Pirellulaceae</taxon>
        <taxon>Novipirellula</taxon>
    </lineage>
</organism>
<dbReference type="AlphaFoldDB" id="A0A5C6E0S4"/>
<dbReference type="EMBL" id="SJPV01000002">
    <property type="protein sequence ID" value="TWU40946.1"/>
    <property type="molecule type" value="Genomic_DNA"/>
</dbReference>
<name>A0A5C6E0S4_9BACT</name>
<reference evidence="1 2" key="1">
    <citation type="submission" date="2019-02" db="EMBL/GenBank/DDBJ databases">
        <title>Deep-cultivation of Planctomycetes and their phenomic and genomic characterization uncovers novel biology.</title>
        <authorList>
            <person name="Wiegand S."/>
            <person name="Jogler M."/>
            <person name="Boedeker C."/>
            <person name="Pinto D."/>
            <person name="Vollmers J."/>
            <person name="Rivas-Marin E."/>
            <person name="Kohn T."/>
            <person name="Peeters S.H."/>
            <person name="Heuer A."/>
            <person name="Rast P."/>
            <person name="Oberbeckmann S."/>
            <person name="Bunk B."/>
            <person name="Jeske O."/>
            <person name="Meyerdierks A."/>
            <person name="Storesund J.E."/>
            <person name="Kallscheuer N."/>
            <person name="Luecker S."/>
            <person name="Lage O.M."/>
            <person name="Pohl T."/>
            <person name="Merkel B.J."/>
            <person name="Hornburger P."/>
            <person name="Mueller R.-W."/>
            <person name="Bruemmer F."/>
            <person name="Labrenz M."/>
            <person name="Spormann A.M."/>
            <person name="Op Den Camp H."/>
            <person name="Overmann J."/>
            <person name="Amann R."/>
            <person name="Jetten M.S.M."/>
            <person name="Mascher T."/>
            <person name="Medema M.H."/>
            <person name="Devos D.P."/>
            <person name="Kaster A.-K."/>
            <person name="Ovreas L."/>
            <person name="Rohde M."/>
            <person name="Galperin M.Y."/>
            <person name="Jogler C."/>
        </authorList>
    </citation>
    <scope>NUCLEOTIDE SEQUENCE [LARGE SCALE GENOMIC DNA]</scope>
    <source>
        <strain evidence="1 2">Poly41</strain>
    </source>
</reference>
<sequence>MTVWSFTSSITAYGGDFTLGGPGGSGNSLLVYIDDSPTVTGSISNSYNGGFWGFISDTTIPIDNPAVAIGSSTRAARVAVTATPPANDRHISMLTHAKRLKRVPGVGAYAIIAIGFVSGRSTGQVKTRHSVSGGKCSTTRRTDTPGIAARIDSTANSTAGVGWPAPRSTACCGQRSLSGGRSA</sequence>
<accession>A0A5C6E0S4</accession>
<evidence type="ECO:0000313" key="1">
    <source>
        <dbReference type="EMBL" id="TWU40946.1"/>
    </source>
</evidence>
<proteinExistence type="predicted"/>
<gene>
    <name evidence="1" type="ORF">Poly41_17810</name>
</gene>
<dbReference type="RefSeq" id="WP_146525460.1">
    <property type="nucleotide sequence ID" value="NZ_SJPV01000002.1"/>
</dbReference>